<evidence type="ECO:0000256" key="1">
    <source>
        <dbReference type="ARBA" id="ARBA00004651"/>
    </source>
</evidence>
<feature type="transmembrane region" description="Helical" evidence="8">
    <location>
        <begin position="82"/>
        <end position="106"/>
    </location>
</feature>
<sequence>MKKNKVVILFLVKFFLVYFSLTFLYTLYLERTQDTGAIFSCAPITKVVTQHSENVAELFGYDIYTEQNFDELSMKFLVNGSYVARIVEGCSSISIMILFLAFIIAFSGSFKATIIYGLMGVVLIYITNILRIVILAIGIYHYPKYQDVLHSLVFPALIYGMVFLLWVIWVRKYATINKKAE</sequence>
<protein>
    <submittedName>
        <fullName evidence="9">Exosortase family protein XrtF</fullName>
    </submittedName>
</protein>
<evidence type="ECO:0000256" key="2">
    <source>
        <dbReference type="ARBA" id="ARBA00022475"/>
    </source>
</evidence>
<evidence type="ECO:0000256" key="5">
    <source>
        <dbReference type="ARBA" id="ARBA00022801"/>
    </source>
</evidence>
<dbReference type="NCBIfam" id="TIGR04128">
    <property type="entry name" value="exoso_Fjoh_1448"/>
    <property type="match status" value="1"/>
</dbReference>
<reference evidence="9 10" key="1">
    <citation type="submission" date="2016-10" db="EMBL/GenBank/DDBJ databases">
        <title>Lutibacter sp. LPB0138, isolated from marine gastropod.</title>
        <authorList>
            <person name="Kim E."/>
            <person name="Yi H."/>
        </authorList>
    </citation>
    <scope>NUCLEOTIDE SEQUENCE [LARGE SCALE GENOMIC DNA]</scope>
    <source>
        <strain evidence="9 10">LPB0138</strain>
    </source>
</reference>
<dbReference type="InterPro" id="IPR026392">
    <property type="entry name" value="Exo/Archaeosortase_dom"/>
</dbReference>
<dbReference type="EMBL" id="CP017478">
    <property type="protein sequence ID" value="AOW21660.1"/>
    <property type="molecule type" value="Genomic_DNA"/>
</dbReference>
<dbReference type="NCBIfam" id="TIGR04178">
    <property type="entry name" value="exo_archaeo"/>
    <property type="match status" value="1"/>
</dbReference>
<name>A0A1D8PAR0_9FLAO</name>
<keyword evidence="6 8" id="KW-1133">Transmembrane helix</keyword>
<gene>
    <name evidence="9" type="ORF">LPB138_13655</name>
</gene>
<feature type="transmembrane region" description="Helical" evidence="8">
    <location>
        <begin position="118"/>
        <end position="142"/>
    </location>
</feature>
<keyword evidence="4 8" id="KW-0812">Transmembrane</keyword>
<dbReference type="RefSeq" id="WP_070237820.1">
    <property type="nucleotide sequence ID" value="NZ_CP017478.1"/>
</dbReference>
<keyword evidence="3" id="KW-0645">Protease</keyword>
<dbReference type="KEGG" id="lul:LPB138_13655"/>
<evidence type="ECO:0000256" key="8">
    <source>
        <dbReference type="SAM" id="Phobius"/>
    </source>
</evidence>
<feature type="transmembrane region" description="Helical" evidence="8">
    <location>
        <begin position="7"/>
        <end position="28"/>
    </location>
</feature>
<feature type="transmembrane region" description="Helical" evidence="8">
    <location>
        <begin position="148"/>
        <end position="169"/>
    </location>
</feature>
<evidence type="ECO:0000313" key="9">
    <source>
        <dbReference type="EMBL" id="AOW21660.1"/>
    </source>
</evidence>
<keyword evidence="10" id="KW-1185">Reference proteome</keyword>
<dbReference type="GO" id="GO:0005886">
    <property type="term" value="C:plasma membrane"/>
    <property type="evidence" value="ECO:0007669"/>
    <property type="project" value="UniProtKB-SubCell"/>
</dbReference>
<evidence type="ECO:0000256" key="4">
    <source>
        <dbReference type="ARBA" id="ARBA00022692"/>
    </source>
</evidence>
<evidence type="ECO:0000256" key="3">
    <source>
        <dbReference type="ARBA" id="ARBA00022670"/>
    </source>
</evidence>
<keyword evidence="7 8" id="KW-0472">Membrane</keyword>
<dbReference type="GO" id="GO:0008233">
    <property type="term" value="F:peptidase activity"/>
    <property type="evidence" value="ECO:0007669"/>
    <property type="project" value="UniProtKB-KW"/>
</dbReference>
<organism evidence="9 10">
    <name type="scientific">Urechidicola croceus</name>
    <dbReference type="NCBI Taxonomy" id="1850246"/>
    <lineage>
        <taxon>Bacteria</taxon>
        <taxon>Pseudomonadati</taxon>
        <taxon>Bacteroidota</taxon>
        <taxon>Flavobacteriia</taxon>
        <taxon>Flavobacteriales</taxon>
        <taxon>Flavobacteriaceae</taxon>
        <taxon>Urechidicola</taxon>
    </lineage>
</organism>
<keyword evidence="2" id="KW-1003">Cell membrane</keyword>
<evidence type="ECO:0000313" key="10">
    <source>
        <dbReference type="Proteomes" id="UP000176050"/>
    </source>
</evidence>
<comment type="subcellular location">
    <subcellularLocation>
        <location evidence="1">Cell membrane</location>
        <topology evidence="1">Multi-pass membrane protein</topology>
    </subcellularLocation>
</comment>
<evidence type="ECO:0000256" key="7">
    <source>
        <dbReference type="ARBA" id="ARBA00023136"/>
    </source>
</evidence>
<dbReference type="Proteomes" id="UP000176050">
    <property type="component" value="Chromosome"/>
</dbReference>
<dbReference type="InterPro" id="IPR026323">
    <property type="entry name" value="Exosortase-related_prot_XrtF"/>
</dbReference>
<dbReference type="InterPro" id="IPR019127">
    <property type="entry name" value="Exosortase"/>
</dbReference>
<dbReference type="Pfam" id="PF09721">
    <property type="entry name" value="Exosortase_EpsH"/>
    <property type="match status" value="1"/>
</dbReference>
<dbReference type="GO" id="GO:0006508">
    <property type="term" value="P:proteolysis"/>
    <property type="evidence" value="ECO:0007669"/>
    <property type="project" value="UniProtKB-KW"/>
</dbReference>
<proteinExistence type="predicted"/>
<dbReference type="STRING" id="1850246.LPB138_13655"/>
<dbReference type="AlphaFoldDB" id="A0A1D8PAR0"/>
<evidence type="ECO:0000256" key="6">
    <source>
        <dbReference type="ARBA" id="ARBA00022989"/>
    </source>
</evidence>
<accession>A0A1D8PAR0</accession>
<dbReference type="OrthoDB" id="678161at2"/>
<keyword evidence="5" id="KW-0378">Hydrolase</keyword>